<sequence>MTASARGSAVEVRGLGFGYGRTPVLDGLDLSLNEGGLLAVVGRSGCGKTTLLRLLAGFERPQAGRVLIGGLEVAGGSTFVPTERRRVGIVPQEGALFPHLTVAGNVEFGLTGATRLPRADREARVRHLLELVGLPDLPDRYPRELSGGQQQRVALARALAPRPALVLLDEPFASLDQATRSTLRGAVRDVLRSEGAAALLVTHDHEEALSMADRVACLDSGRVVQEGSPHEVYDEPVDPAVAALLGEASWLPGSVTARGDTVSTALGDLVLARAGVGGRVRVLLRPEQVELGEAGTDAVVQQAEFLGASTRLVLRLPDGATVRAAVPGARVRPGDRVRVVVRGAVHALAGDVEPSARTPA</sequence>
<dbReference type="InterPro" id="IPR017871">
    <property type="entry name" value="ABC_transporter-like_CS"/>
</dbReference>
<dbReference type="CDD" id="cd03259">
    <property type="entry name" value="ABC_Carb_Solutes_like"/>
    <property type="match status" value="1"/>
</dbReference>
<keyword evidence="3" id="KW-0410">Iron transport</keyword>
<evidence type="ECO:0000256" key="4">
    <source>
        <dbReference type="ARBA" id="ARBA00022741"/>
    </source>
</evidence>
<evidence type="ECO:0000256" key="2">
    <source>
        <dbReference type="ARBA" id="ARBA00022475"/>
    </source>
</evidence>
<dbReference type="InterPro" id="IPR027417">
    <property type="entry name" value="P-loop_NTPase"/>
</dbReference>
<evidence type="ECO:0000313" key="10">
    <source>
        <dbReference type="EMBL" id="GAA4674735.1"/>
    </source>
</evidence>
<dbReference type="InterPro" id="IPR015853">
    <property type="entry name" value="ABC_transpr_FbpC"/>
</dbReference>
<evidence type="ECO:0000256" key="7">
    <source>
        <dbReference type="ARBA" id="ARBA00023065"/>
    </source>
</evidence>
<evidence type="ECO:0000256" key="6">
    <source>
        <dbReference type="ARBA" id="ARBA00023004"/>
    </source>
</evidence>
<dbReference type="InterPro" id="IPR003439">
    <property type="entry name" value="ABC_transporter-like_ATP-bd"/>
</dbReference>
<dbReference type="PROSITE" id="PS50893">
    <property type="entry name" value="ABC_TRANSPORTER_2"/>
    <property type="match status" value="1"/>
</dbReference>
<evidence type="ECO:0000256" key="3">
    <source>
        <dbReference type="ARBA" id="ARBA00022496"/>
    </source>
</evidence>
<keyword evidence="7" id="KW-0406">Ion transport</keyword>
<keyword evidence="1" id="KW-0813">Transport</keyword>
<dbReference type="Pfam" id="PF00005">
    <property type="entry name" value="ABC_tran"/>
    <property type="match status" value="1"/>
</dbReference>
<keyword evidence="2" id="KW-1003">Cell membrane</keyword>
<name>A0ABP8VWL8_9ACTN</name>
<dbReference type="Gene3D" id="3.40.50.300">
    <property type="entry name" value="P-loop containing nucleotide triphosphate hydrolases"/>
    <property type="match status" value="1"/>
</dbReference>
<keyword evidence="8" id="KW-0472">Membrane</keyword>
<protein>
    <submittedName>
        <fullName evidence="10">ABC transporter ATP-binding protein</fullName>
    </submittedName>
</protein>
<reference evidence="11" key="1">
    <citation type="journal article" date="2019" name="Int. J. Syst. Evol. Microbiol.">
        <title>The Global Catalogue of Microorganisms (GCM) 10K type strain sequencing project: providing services to taxonomists for standard genome sequencing and annotation.</title>
        <authorList>
            <consortium name="The Broad Institute Genomics Platform"/>
            <consortium name="The Broad Institute Genome Sequencing Center for Infectious Disease"/>
            <person name="Wu L."/>
            <person name="Ma J."/>
        </authorList>
    </citation>
    <scope>NUCLEOTIDE SEQUENCE [LARGE SCALE GENOMIC DNA]</scope>
    <source>
        <strain evidence="11">JCM 18127</strain>
    </source>
</reference>
<dbReference type="SUPFAM" id="SSF52540">
    <property type="entry name" value="P-loop containing nucleoside triphosphate hydrolases"/>
    <property type="match status" value="1"/>
</dbReference>
<comment type="caution">
    <text evidence="10">The sequence shown here is derived from an EMBL/GenBank/DDBJ whole genome shotgun (WGS) entry which is preliminary data.</text>
</comment>
<dbReference type="RefSeq" id="WP_345263229.1">
    <property type="nucleotide sequence ID" value="NZ_BAABIM010000001.1"/>
</dbReference>
<dbReference type="InterPro" id="IPR050093">
    <property type="entry name" value="ABC_SmlMolc_Importer"/>
</dbReference>
<dbReference type="InterPro" id="IPR013611">
    <property type="entry name" value="Transp-assoc_OB_typ2"/>
</dbReference>
<evidence type="ECO:0000256" key="1">
    <source>
        <dbReference type="ARBA" id="ARBA00022448"/>
    </source>
</evidence>
<accession>A0ABP8VWL8</accession>
<dbReference type="InterPro" id="IPR008995">
    <property type="entry name" value="Mo/tungstate-bd_C_term_dom"/>
</dbReference>
<organism evidence="10 11">
    <name type="scientific">Nocardioides nanhaiensis</name>
    <dbReference type="NCBI Taxonomy" id="1476871"/>
    <lineage>
        <taxon>Bacteria</taxon>
        <taxon>Bacillati</taxon>
        <taxon>Actinomycetota</taxon>
        <taxon>Actinomycetes</taxon>
        <taxon>Propionibacteriales</taxon>
        <taxon>Nocardioidaceae</taxon>
        <taxon>Nocardioides</taxon>
    </lineage>
</organism>
<evidence type="ECO:0000256" key="8">
    <source>
        <dbReference type="ARBA" id="ARBA00023136"/>
    </source>
</evidence>
<dbReference type="PANTHER" id="PTHR42781:SF4">
    <property type="entry name" value="SPERMIDINE_PUTRESCINE IMPORT ATP-BINDING PROTEIN POTA"/>
    <property type="match status" value="1"/>
</dbReference>
<evidence type="ECO:0000259" key="9">
    <source>
        <dbReference type="PROSITE" id="PS50893"/>
    </source>
</evidence>
<keyword evidence="4" id="KW-0547">Nucleotide-binding</keyword>
<evidence type="ECO:0000256" key="5">
    <source>
        <dbReference type="ARBA" id="ARBA00022840"/>
    </source>
</evidence>
<dbReference type="SUPFAM" id="SSF50331">
    <property type="entry name" value="MOP-like"/>
    <property type="match status" value="1"/>
</dbReference>
<gene>
    <name evidence="10" type="ORF">GCM10023226_09890</name>
</gene>
<dbReference type="PROSITE" id="PS00211">
    <property type="entry name" value="ABC_TRANSPORTER_1"/>
    <property type="match status" value="1"/>
</dbReference>
<evidence type="ECO:0000313" key="11">
    <source>
        <dbReference type="Proteomes" id="UP001500621"/>
    </source>
</evidence>
<feature type="domain" description="ABC transporter" evidence="9">
    <location>
        <begin position="10"/>
        <end position="245"/>
    </location>
</feature>
<dbReference type="InterPro" id="IPR003593">
    <property type="entry name" value="AAA+_ATPase"/>
</dbReference>
<dbReference type="GO" id="GO:0005524">
    <property type="term" value="F:ATP binding"/>
    <property type="evidence" value="ECO:0007669"/>
    <property type="project" value="UniProtKB-KW"/>
</dbReference>
<dbReference type="SMART" id="SM00382">
    <property type="entry name" value="AAA"/>
    <property type="match status" value="1"/>
</dbReference>
<dbReference type="Proteomes" id="UP001500621">
    <property type="component" value="Unassembled WGS sequence"/>
</dbReference>
<proteinExistence type="predicted"/>
<dbReference type="PANTHER" id="PTHR42781">
    <property type="entry name" value="SPERMIDINE/PUTRESCINE IMPORT ATP-BINDING PROTEIN POTA"/>
    <property type="match status" value="1"/>
</dbReference>
<keyword evidence="6" id="KW-0408">Iron</keyword>
<dbReference type="EMBL" id="BAABIM010000001">
    <property type="protein sequence ID" value="GAA4674735.1"/>
    <property type="molecule type" value="Genomic_DNA"/>
</dbReference>
<dbReference type="Pfam" id="PF08402">
    <property type="entry name" value="TOBE_2"/>
    <property type="match status" value="1"/>
</dbReference>
<keyword evidence="11" id="KW-1185">Reference proteome</keyword>
<keyword evidence="5 10" id="KW-0067">ATP-binding</keyword>